<sequence>MGLFINTTMSRMREVECCLDIKMMGYKYKITGDSSVGRAVDCRSIGRVFNSPSPEI</sequence>
<proteinExistence type="predicted"/>
<name>A0A6C0C5C1_9ZZZZ</name>
<dbReference type="AlphaFoldDB" id="A0A6C0C5C1"/>
<dbReference type="EMBL" id="MN739337">
    <property type="protein sequence ID" value="QHS99291.1"/>
    <property type="molecule type" value="Genomic_DNA"/>
</dbReference>
<organism evidence="1">
    <name type="scientific">viral metagenome</name>
    <dbReference type="NCBI Taxonomy" id="1070528"/>
    <lineage>
        <taxon>unclassified sequences</taxon>
        <taxon>metagenomes</taxon>
        <taxon>organismal metagenomes</taxon>
    </lineage>
</organism>
<reference evidence="1" key="1">
    <citation type="journal article" date="2020" name="Nature">
        <title>Giant virus diversity and host interactions through global metagenomics.</title>
        <authorList>
            <person name="Schulz F."/>
            <person name="Roux S."/>
            <person name="Paez-Espino D."/>
            <person name="Jungbluth S."/>
            <person name="Walsh D.A."/>
            <person name="Denef V.J."/>
            <person name="McMahon K.D."/>
            <person name="Konstantinidis K.T."/>
            <person name="Eloe-Fadrosh E.A."/>
            <person name="Kyrpides N.C."/>
            <person name="Woyke T."/>
        </authorList>
    </citation>
    <scope>NUCLEOTIDE SEQUENCE</scope>
    <source>
        <strain evidence="1">GVMAG-M-3300020185-33</strain>
    </source>
</reference>
<protein>
    <submittedName>
        <fullName evidence="1">Uncharacterized protein</fullName>
    </submittedName>
</protein>
<evidence type="ECO:0000313" key="1">
    <source>
        <dbReference type="EMBL" id="QHS99291.1"/>
    </source>
</evidence>
<accession>A0A6C0C5C1</accession>